<feature type="chain" id="PRO_5009888040" description="67 kDa myosin-cross-reactive antigen family protein" evidence="1">
    <location>
        <begin position="25"/>
        <end position="529"/>
    </location>
</feature>
<dbReference type="OrthoDB" id="545169at2759"/>
<dbReference type="Gene3D" id="3.50.50.60">
    <property type="entry name" value="FAD/NAD(P)-binding domain"/>
    <property type="match status" value="3"/>
</dbReference>
<dbReference type="Proteomes" id="UP000184546">
    <property type="component" value="Unassembled WGS sequence"/>
</dbReference>
<dbReference type="PANTHER" id="PTHR37417">
    <property type="entry name" value="67 KDA MYOSIN-CROSS-REACTIVE ANTIGEN FAMILY PROTEIN (AFU_ORTHOLOGUE AFUA_5G09970)"/>
    <property type="match status" value="1"/>
</dbReference>
<dbReference type="GO" id="GO:0071949">
    <property type="term" value="F:FAD binding"/>
    <property type="evidence" value="ECO:0007669"/>
    <property type="project" value="InterPro"/>
</dbReference>
<dbReference type="Pfam" id="PF06100">
    <property type="entry name" value="MCRA"/>
    <property type="match status" value="1"/>
</dbReference>
<evidence type="ECO:0008006" key="4">
    <source>
        <dbReference type="Google" id="ProtNLM"/>
    </source>
</evidence>
<protein>
    <recommendedName>
        <fullName evidence="4">67 kDa myosin-cross-reactive antigen family protein</fullName>
    </recommendedName>
</protein>
<keyword evidence="1" id="KW-0732">Signal</keyword>
<evidence type="ECO:0000256" key="1">
    <source>
        <dbReference type="SAM" id="SignalP"/>
    </source>
</evidence>
<accession>A0A1L9WUN2</accession>
<organism evidence="2 3">
    <name type="scientific">Aspergillus aculeatus (strain ATCC 16872 / CBS 172.66 / WB 5094)</name>
    <dbReference type="NCBI Taxonomy" id="690307"/>
    <lineage>
        <taxon>Eukaryota</taxon>
        <taxon>Fungi</taxon>
        <taxon>Dikarya</taxon>
        <taxon>Ascomycota</taxon>
        <taxon>Pezizomycotina</taxon>
        <taxon>Eurotiomycetes</taxon>
        <taxon>Eurotiomycetidae</taxon>
        <taxon>Eurotiales</taxon>
        <taxon>Aspergillaceae</taxon>
        <taxon>Aspergillus</taxon>
        <taxon>Aspergillus subgen. Circumdati</taxon>
    </lineage>
</organism>
<sequence length="529" mass="58580">MTTRNRRPHTVWLIGGGVESLVAASCLINEAKVPGKRIRILDSRGHRQSTGTIRDNKSTHKRLITSSTSHCQDLPCASAKEPHQPQLLDVPTFHHDESLATCTRDRTEAFMSEPIHFLGHLGRKQVWRKNRKDILHFLLQDEEAYEGLSIQLVFDESFFDTYFWRLFSSSFGLRPSHSAVEFHRYISKYLDEVIGNSIQIADPLQLSLRKTVLRPLRAYLRNQGVEFHSLHVTDIHFHPDTYPQTASEIQAIDPCGYSMLLPVRAEDILIVTLGSAASGIATGTPANPPPALSTSTQSLLDDPSWALWVALAQKSSQCGNPASFCTHLPESRLGMFVIHLPQAEFNALHHRVLGTHPAVDATIAESNWSLKLVFPQQAQQEQDDSNRSILGYGFTPDAPGHHIHKPMPACSGDEILAELLSSLNIPPAQIIPKARTVPYVLPLGLSPLLKRDPGDRPDITPADLGNLALVGQYVEIPEETALMTEYSVRSAQLAVQRLMGGLSKVNVSEVHKSFLAARYGRKGGVVSCR</sequence>
<keyword evidence="3" id="KW-1185">Reference proteome</keyword>
<dbReference type="OMA" id="QHEGDES"/>
<gene>
    <name evidence="2" type="ORF">ASPACDRAFT_119174</name>
</gene>
<dbReference type="PANTHER" id="PTHR37417:SF4">
    <property type="entry name" value="67 KDA MYOSIN-CROSS-REACTIVE ANTIGEN FAMILY PROTEIN (AFU_ORTHOLOGUE AFUA_3G03570)"/>
    <property type="match status" value="1"/>
</dbReference>
<dbReference type="InterPro" id="IPR036188">
    <property type="entry name" value="FAD/NAD-bd_sf"/>
</dbReference>
<reference evidence="3" key="1">
    <citation type="journal article" date="2017" name="Genome Biol.">
        <title>Comparative genomics reveals high biological diversity and specific adaptations in the industrially and medically important fungal genus Aspergillus.</title>
        <authorList>
            <person name="de Vries R.P."/>
            <person name="Riley R."/>
            <person name="Wiebenga A."/>
            <person name="Aguilar-Osorio G."/>
            <person name="Amillis S."/>
            <person name="Uchima C.A."/>
            <person name="Anderluh G."/>
            <person name="Asadollahi M."/>
            <person name="Askin M."/>
            <person name="Barry K."/>
            <person name="Battaglia E."/>
            <person name="Bayram O."/>
            <person name="Benocci T."/>
            <person name="Braus-Stromeyer S.A."/>
            <person name="Caldana C."/>
            <person name="Canovas D."/>
            <person name="Cerqueira G.C."/>
            <person name="Chen F."/>
            <person name="Chen W."/>
            <person name="Choi C."/>
            <person name="Clum A."/>
            <person name="Dos Santos R.A."/>
            <person name="Damasio A.R."/>
            <person name="Diallinas G."/>
            <person name="Emri T."/>
            <person name="Fekete E."/>
            <person name="Flipphi M."/>
            <person name="Freyberg S."/>
            <person name="Gallo A."/>
            <person name="Gournas C."/>
            <person name="Habgood R."/>
            <person name="Hainaut M."/>
            <person name="Harispe M.L."/>
            <person name="Henrissat B."/>
            <person name="Hilden K.S."/>
            <person name="Hope R."/>
            <person name="Hossain A."/>
            <person name="Karabika E."/>
            <person name="Karaffa L."/>
            <person name="Karanyi Z."/>
            <person name="Krasevec N."/>
            <person name="Kuo A."/>
            <person name="Kusch H."/>
            <person name="LaButti K."/>
            <person name="Lagendijk E.L."/>
            <person name="Lapidus A."/>
            <person name="Levasseur A."/>
            <person name="Lindquist E."/>
            <person name="Lipzen A."/>
            <person name="Logrieco A.F."/>
            <person name="MacCabe A."/>
            <person name="Maekelae M.R."/>
            <person name="Malavazi I."/>
            <person name="Melin P."/>
            <person name="Meyer V."/>
            <person name="Mielnichuk N."/>
            <person name="Miskei M."/>
            <person name="Molnar A.P."/>
            <person name="Mule G."/>
            <person name="Ngan C.Y."/>
            <person name="Orejas M."/>
            <person name="Orosz E."/>
            <person name="Ouedraogo J.P."/>
            <person name="Overkamp K.M."/>
            <person name="Park H.-S."/>
            <person name="Perrone G."/>
            <person name="Piumi F."/>
            <person name="Punt P.J."/>
            <person name="Ram A.F."/>
            <person name="Ramon A."/>
            <person name="Rauscher S."/>
            <person name="Record E."/>
            <person name="Riano-Pachon D.M."/>
            <person name="Robert V."/>
            <person name="Roehrig J."/>
            <person name="Ruller R."/>
            <person name="Salamov A."/>
            <person name="Salih N.S."/>
            <person name="Samson R.A."/>
            <person name="Sandor E."/>
            <person name="Sanguinetti M."/>
            <person name="Schuetze T."/>
            <person name="Sepcic K."/>
            <person name="Shelest E."/>
            <person name="Sherlock G."/>
            <person name="Sophianopoulou V."/>
            <person name="Squina F.M."/>
            <person name="Sun H."/>
            <person name="Susca A."/>
            <person name="Todd R.B."/>
            <person name="Tsang A."/>
            <person name="Unkles S.E."/>
            <person name="van de Wiele N."/>
            <person name="van Rossen-Uffink D."/>
            <person name="Oliveira J.V."/>
            <person name="Vesth T.C."/>
            <person name="Visser J."/>
            <person name="Yu J.-H."/>
            <person name="Zhou M."/>
            <person name="Andersen M.R."/>
            <person name="Archer D.B."/>
            <person name="Baker S.E."/>
            <person name="Benoit I."/>
            <person name="Brakhage A.A."/>
            <person name="Braus G.H."/>
            <person name="Fischer R."/>
            <person name="Frisvad J.C."/>
            <person name="Goldman G.H."/>
            <person name="Houbraken J."/>
            <person name="Oakley B."/>
            <person name="Pocsi I."/>
            <person name="Scazzocchio C."/>
            <person name="Seiboth B."/>
            <person name="vanKuyk P.A."/>
            <person name="Wortman J."/>
            <person name="Dyer P.S."/>
            <person name="Grigoriev I.V."/>
        </authorList>
    </citation>
    <scope>NUCLEOTIDE SEQUENCE [LARGE SCALE GENOMIC DNA]</scope>
    <source>
        <strain evidence="3">ATCC 16872 / CBS 172.66 / WB 5094</strain>
    </source>
</reference>
<dbReference type="RefSeq" id="XP_020055947.1">
    <property type="nucleotide sequence ID" value="XM_020196226.1"/>
</dbReference>
<dbReference type="EMBL" id="KV878977">
    <property type="protein sequence ID" value="OJJ99607.1"/>
    <property type="molecule type" value="Genomic_DNA"/>
</dbReference>
<dbReference type="GO" id="GO:0050151">
    <property type="term" value="F:oleate hydratase activity"/>
    <property type="evidence" value="ECO:0007669"/>
    <property type="project" value="InterPro"/>
</dbReference>
<dbReference type="VEuPathDB" id="FungiDB:ASPACDRAFT_119174"/>
<evidence type="ECO:0000313" key="2">
    <source>
        <dbReference type="EMBL" id="OJJ99607.1"/>
    </source>
</evidence>
<feature type="signal peptide" evidence="1">
    <location>
        <begin position="1"/>
        <end position="24"/>
    </location>
</feature>
<name>A0A1L9WUN2_ASPA1</name>
<dbReference type="InterPro" id="IPR010354">
    <property type="entry name" value="Oleate_hydratase"/>
</dbReference>
<proteinExistence type="predicted"/>
<dbReference type="GO" id="GO:0006631">
    <property type="term" value="P:fatty acid metabolic process"/>
    <property type="evidence" value="ECO:0007669"/>
    <property type="project" value="InterPro"/>
</dbReference>
<dbReference type="AlphaFoldDB" id="A0A1L9WUN2"/>
<dbReference type="GeneID" id="30970040"/>
<evidence type="ECO:0000313" key="3">
    <source>
        <dbReference type="Proteomes" id="UP000184546"/>
    </source>
</evidence>